<dbReference type="InterPro" id="IPR036291">
    <property type="entry name" value="NAD(P)-bd_dom_sf"/>
</dbReference>
<gene>
    <name evidence="3" type="ORF">GCM10023333_08140</name>
</gene>
<dbReference type="Pfam" id="PF00106">
    <property type="entry name" value="adh_short"/>
    <property type="match status" value="1"/>
</dbReference>
<accession>A0ABP9EHQ4</accession>
<dbReference type="RefSeq" id="WP_345333689.1">
    <property type="nucleotide sequence ID" value="NZ_BAABJZ010000009.1"/>
</dbReference>
<dbReference type="Proteomes" id="UP001499988">
    <property type="component" value="Unassembled WGS sequence"/>
</dbReference>
<dbReference type="InterPro" id="IPR002347">
    <property type="entry name" value="SDR_fam"/>
</dbReference>
<proteinExistence type="inferred from homology"/>
<dbReference type="Gene3D" id="3.40.50.720">
    <property type="entry name" value="NAD(P)-binding Rossmann-like Domain"/>
    <property type="match status" value="1"/>
</dbReference>
<dbReference type="SUPFAM" id="SSF51735">
    <property type="entry name" value="NAD(P)-binding Rossmann-fold domains"/>
    <property type="match status" value="1"/>
</dbReference>
<dbReference type="PANTHER" id="PTHR45024">
    <property type="entry name" value="DEHYDROGENASES, SHORT CHAIN"/>
    <property type="match status" value="1"/>
</dbReference>
<protein>
    <submittedName>
        <fullName evidence="3">SDR family NAD(P)-dependent oxidoreductase</fullName>
    </submittedName>
</protein>
<evidence type="ECO:0000313" key="4">
    <source>
        <dbReference type="Proteomes" id="UP001499988"/>
    </source>
</evidence>
<sequence>MLNFEGKVVIVTGAGRGLGRAYSLALASRGATVVAVDLGCDIQGQGQDSVYVDDVVDLIGDMGYQAVGHCLDARDRQQLDWLVADTVARFGRIDGLICNAGTLLAQNGIGSSSEQYRIQMESVHYSTLEAVQAVWPQMKAQQFGRILVTGSISAMYGDERLTGYTCANLANIGLALSLSRTSQEDGIHINMICPSCYSRLTRQVSLPEGADEMTPDLIVPAVLWLMSSKAPNGEMVVAGGGHYSLGALLETDGIFLPLSQQRPERFIQEWSRLKLMPKVRHYEHFKERLGMIIRWLIKQRA</sequence>
<keyword evidence="4" id="KW-1185">Reference proteome</keyword>
<comment type="caution">
    <text evidence="3">The sequence shown here is derived from an EMBL/GenBank/DDBJ whole genome shotgun (WGS) entry which is preliminary data.</text>
</comment>
<dbReference type="PRINTS" id="PR00081">
    <property type="entry name" value="GDHRDH"/>
</dbReference>
<evidence type="ECO:0000256" key="1">
    <source>
        <dbReference type="ARBA" id="ARBA00006484"/>
    </source>
</evidence>
<dbReference type="PANTHER" id="PTHR45024:SF2">
    <property type="entry name" value="SCP2 DOMAIN-CONTAINING PROTEIN"/>
    <property type="match status" value="1"/>
</dbReference>
<organism evidence="3 4">
    <name type="scientific">Ferrimonas pelagia</name>
    <dbReference type="NCBI Taxonomy" id="1177826"/>
    <lineage>
        <taxon>Bacteria</taxon>
        <taxon>Pseudomonadati</taxon>
        <taxon>Pseudomonadota</taxon>
        <taxon>Gammaproteobacteria</taxon>
        <taxon>Alteromonadales</taxon>
        <taxon>Ferrimonadaceae</taxon>
        <taxon>Ferrimonas</taxon>
    </lineage>
</organism>
<keyword evidence="2" id="KW-0560">Oxidoreductase</keyword>
<comment type="similarity">
    <text evidence="1">Belongs to the short-chain dehydrogenases/reductases (SDR) family.</text>
</comment>
<dbReference type="InterPro" id="IPR051687">
    <property type="entry name" value="Peroxisomal_Beta-Oxidation"/>
</dbReference>
<evidence type="ECO:0000313" key="3">
    <source>
        <dbReference type="EMBL" id="GAA4877238.1"/>
    </source>
</evidence>
<dbReference type="EMBL" id="BAABJZ010000009">
    <property type="protein sequence ID" value="GAA4877238.1"/>
    <property type="molecule type" value="Genomic_DNA"/>
</dbReference>
<name>A0ABP9EHQ4_9GAMM</name>
<reference evidence="4" key="1">
    <citation type="journal article" date="2019" name="Int. J. Syst. Evol. Microbiol.">
        <title>The Global Catalogue of Microorganisms (GCM) 10K type strain sequencing project: providing services to taxonomists for standard genome sequencing and annotation.</title>
        <authorList>
            <consortium name="The Broad Institute Genomics Platform"/>
            <consortium name="The Broad Institute Genome Sequencing Center for Infectious Disease"/>
            <person name="Wu L."/>
            <person name="Ma J."/>
        </authorList>
    </citation>
    <scope>NUCLEOTIDE SEQUENCE [LARGE SCALE GENOMIC DNA]</scope>
    <source>
        <strain evidence="4">JCM 18401</strain>
    </source>
</reference>
<evidence type="ECO:0000256" key="2">
    <source>
        <dbReference type="ARBA" id="ARBA00023002"/>
    </source>
</evidence>